<keyword evidence="4" id="KW-1133">Transmembrane helix</keyword>
<dbReference type="InterPro" id="IPR051012">
    <property type="entry name" value="CellSynth/LPSAsmb/PSIAsmb"/>
</dbReference>
<keyword evidence="2 3" id="KW-0802">TPR repeat</keyword>
<comment type="caution">
    <text evidence="5">The sequence shown here is derived from an EMBL/GenBank/DDBJ whole genome shotgun (WGS) entry which is preliminary data.</text>
</comment>
<evidence type="ECO:0000256" key="2">
    <source>
        <dbReference type="ARBA" id="ARBA00022803"/>
    </source>
</evidence>
<dbReference type="InterPro" id="IPR019734">
    <property type="entry name" value="TPR_rpt"/>
</dbReference>
<dbReference type="PANTHER" id="PTHR45586:SF1">
    <property type="entry name" value="LIPOPOLYSACCHARIDE ASSEMBLY PROTEIN B"/>
    <property type="match status" value="1"/>
</dbReference>
<dbReference type="Gene3D" id="1.25.40.10">
    <property type="entry name" value="Tetratricopeptide repeat domain"/>
    <property type="match status" value="1"/>
</dbReference>
<dbReference type="Pfam" id="PF13431">
    <property type="entry name" value="TPR_17"/>
    <property type="match status" value="1"/>
</dbReference>
<keyword evidence="4" id="KW-0812">Transmembrane</keyword>
<dbReference type="InterPro" id="IPR002885">
    <property type="entry name" value="PPR_rpt"/>
</dbReference>
<evidence type="ECO:0008006" key="7">
    <source>
        <dbReference type="Google" id="ProtNLM"/>
    </source>
</evidence>
<dbReference type="EMBL" id="NEMB01000003">
    <property type="protein sequence ID" value="PQQ67317.1"/>
    <property type="molecule type" value="Genomic_DNA"/>
</dbReference>
<keyword evidence="1" id="KW-0677">Repeat</keyword>
<dbReference type="Pfam" id="PF01535">
    <property type="entry name" value="PPR"/>
    <property type="match status" value="1"/>
</dbReference>
<sequence length="280" mass="32158">MPMKGLMVMKKKFPVKLIFYIAVVFFSFLYNATLGKVVLGVFILYMLFSNRNIFYEISATKAYKNNQLEKALGLFEKAAKTTQNPRPKITYGYLLLKTGDIEKSSQVFKEMIDSDIDIDSKMKAKSNYALVLWKSGDIDGAINLLEEVLSEYTSTVVYGSLGYLYILKGDLEKAVEFNEKAYNYNDSDPIILDNLGNAYYLAGNLSKSEEMYKELMKLNPQFPEAYYNYSLLLKKLGRFNEALENMKKADNFNLSFLSNLTKSDIEKHIKEIEDIIAREQ</sequence>
<dbReference type="SMART" id="SM00028">
    <property type="entry name" value="TPR"/>
    <property type="match status" value="3"/>
</dbReference>
<accession>A0A2S8RBZ1</accession>
<evidence type="ECO:0000256" key="4">
    <source>
        <dbReference type="SAM" id="Phobius"/>
    </source>
</evidence>
<evidence type="ECO:0000313" key="6">
    <source>
        <dbReference type="Proteomes" id="UP000239720"/>
    </source>
</evidence>
<proteinExistence type="predicted"/>
<dbReference type="InterPro" id="IPR011990">
    <property type="entry name" value="TPR-like_helical_dom_sf"/>
</dbReference>
<dbReference type="AlphaFoldDB" id="A0A2S8RBZ1"/>
<evidence type="ECO:0000256" key="1">
    <source>
        <dbReference type="ARBA" id="ARBA00022737"/>
    </source>
</evidence>
<dbReference type="Proteomes" id="UP000239720">
    <property type="component" value="Unassembled WGS sequence"/>
</dbReference>
<dbReference type="Pfam" id="PF13181">
    <property type="entry name" value="TPR_8"/>
    <property type="match status" value="1"/>
</dbReference>
<dbReference type="SUPFAM" id="SSF81901">
    <property type="entry name" value="HCP-like"/>
    <property type="match status" value="1"/>
</dbReference>
<dbReference type="PROSITE" id="PS50005">
    <property type="entry name" value="TPR"/>
    <property type="match status" value="2"/>
</dbReference>
<feature type="repeat" description="TPR" evidence="3">
    <location>
        <begin position="189"/>
        <end position="222"/>
    </location>
</feature>
<dbReference type="OrthoDB" id="369370at2"/>
<evidence type="ECO:0000313" key="5">
    <source>
        <dbReference type="EMBL" id="PQQ67317.1"/>
    </source>
</evidence>
<evidence type="ECO:0000256" key="3">
    <source>
        <dbReference type="PROSITE-ProRule" id="PRU00339"/>
    </source>
</evidence>
<keyword evidence="4" id="KW-0472">Membrane</keyword>
<protein>
    <recommendedName>
        <fullName evidence="7">Tetratricopeptide repeat protein</fullName>
    </recommendedName>
</protein>
<organism evidence="5 6">
    <name type="scientific">Acetivibrio saccincola</name>
    <dbReference type="NCBI Taxonomy" id="1677857"/>
    <lineage>
        <taxon>Bacteria</taxon>
        <taxon>Bacillati</taxon>
        <taxon>Bacillota</taxon>
        <taxon>Clostridia</taxon>
        <taxon>Eubacteriales</taxon>
        <taxon>Oscillospiraceae</taxon>
        <taxon>Acetivibrio</taxon>
    </lineage>
</organism>
<name>A0A2S8RBZ1_9FIRM</name>
<dbReference type="PANTHER" id="PTHR45586">
    <property type="entry name" value="TPR REPEAT-CONTAINING PROTEIN PA4667"/>
    <property type="match status" value="1"/>
</dbReference>
<feature type="repeat" description="TPR" evidence="3">
    <location>
        <begin position="155"/>
        <end position="188"/>
    </location>
</feature>
<gene>
    <name evidence="5" type="ORF">B9R14_11530</name>
</gene>
<feature type="transmembrane region" description="Helical" evidence="4">
    <location>
        <begin position="20"/>
        <end position="48"/>
    </location>
</feature>
<reference evidence="5 6" key="1">
    <citation type="journal article" date="2018" name="Syst. Appl. Microbiol.">
        <title>Characterization and high-quality draft genome sequence of Herbivorax saccincola A7, an anaerobic, alkaliphilic, thermophilic, cellulolytic, and xylanolytic bacterium.</title>
        <authorList>
            <person name="Aikawa S."/>
            <person name="Baramee S."/>
            <person name="Sermsathanaswadi J."/>
            <person name="Thianheng P."/>
            <person name="Tachaapaikoon C."/>
            <person name="Shikata A."/>
            <person name="Waeonukul R."/>
            <person name="Pason P."/>
            <person name="Ratanakhanokchai K."/>
            <person name="Kosugi A."/>
        </authorList>
    </citation>
    <scope>NUCLEOTIDE SEQUENCE [LARGE SCALE GENOMIC DNA]</scope>
    <source>
        <strain evidence="5 6">A7</strain>
    </source>
</reference>